<dbReference type="AlphaFoldDB" id="A0A4R9LSA6"/>
<dbReference type="RefSeq" id="WP_135762853.1">
    <property type="nucleotide sequence ID" value="NZ_RQHV01000013.1"/>
</dbReference>
<reference evidence="2" key="1">
    <citation type="journal article" date="2019" name="PLoS Negl. Trop. Dis.">
        <title>Revisiting the worldwide diversity of Leptospira species in the environment.</title>
        <authorList>
            <person name="Vincent A.T."/>
            <person name="Schiettekatte O."/>
            <person name="Bourhy P."/>
            <person name="Veyrier F.J."/>
            <person name="Picardeau M."/>
        </authorList>
    </citation>
    <scope>NUCLEOTIDE SEQUENCE [LARGE SCALE GENOMIC DNA]</scope>
    <source>
        <strain evidence="2">201400974</strain>
    </source>
</reference>
<dbReference type="GO" id="GO:0015074">
    <property type="term" value="P:DNA integration"/>
    <property type="evidence" value="ECO:0007669"/>
    <property type="project" value="InterPro"/>
</dbReference>
<evidence type="ECO:0000313" key="2">
    <source>
        <dbReference type="EMBL" id="TGN14186.1"/>
    </source>
</evidence>
<dbReference type="EMBL" id="RQHV01000013">
    <property type="protein sequence ID" value="TGN14186.1"/>
    <property type="molecule type" value="Genomic_DNA"/>
</dbReference>
<evidence type="ECO:0000259" key="1">
    <source>
        <dbReference type="PROSITE" id="PS50994"/>
    </source>
</evidence>
<feature type="non-terminal residue" evidence="2">
    <location>
        <position position="129"/>
    </location>
</feature>
<dbReference type="Gene3D" id="3.30.420.10">
    <property type="entry name" value="Ribonuclease H-like superfamily/Ribonuclease H"/>
    <property type="match status" value="1"/>
</dbReference>
<dbReference type="OrthoDB" id="9813957at2"/>
<dbReference type="NCBIfam" id="NF033516">
    <property type="entry name" value="transpos_IS3"/>
    <property type="match status" value="1"/>
</dbReference>
<organism evidence="2 3">
    <name type="scientific">Leptospira ilyithenensis</name>
    <dbReference type="NCBI Taxonomy" id="2484901"/>
    <lineage>
        <taxon>Bacteria</taxon>
        <taxon>Pseudomonadati</taxon>
        <taxon>Spirochaetota</taxon>
        <taxon>Spirochaetia</taxon>
        <taxon>Leptospirales</taxon>
        <taxon>Leptospiraceae</taxon>
        <taxon>Leptospira</taxon>
    </lineage>
</organism>
<name>A0A4R9LSA6_9LEPT</name>
<dbReference type="SUPFAM" id="SSF53098">
    <property type="entry name" value="Ribonuclease H-like"/>
    <property type="match status" value="1"/>
</dbReference>
<dbReference type="InterPro" id="IPR036397">
    <property type="entry name" value="RNaseH_sf"/>
</dbReference>
<feature type="domain" description="Integrase catalytic" evidence="1">
    <location>
        <begin position="1"/>
        <end position="129"/>
    </location>
</feature>
<comment type="caution">
    <text evidence="2">The sequence shown here is derived from an EMBL/GenBank/DDBJ whole genome shotgun (WGS) entry which is preliminary data.</text>
</comment>
<dbReference type="InterPro" id="IPR050900">
    <property type="entry name" value="Transposase_IS3/IS150/IS904"/>
</dbReference>
<dbReference type="Proteomes" id="UP000298264">
    <property type="component" value="Unassembled WGS sequence"/>
</dbReference>
<dbReference type="InterPro" id="IPR048020">
    <property type="entry name" value="Transpos_IS3"/>
</dbReference>
<proteinExistence type="predicted"/>
<dbReference type="PANTHER" id="PTHR46889">
    <property type="entry name" value="TRANSPOSASE INSF FOR INSERTION SEQUENCE IS3B-RELATED"/>
    <property type="match status" value="1"/>
</dbReference>
<gene>
    <name evidence="2" type="ORF">EHS11_02545</name>
</gene>
<evidence type="ECO:0000313" key="3">
    <source>
        <dbReference type="Proteomes" id="UP000298264"/>
    </source>
</evidence>
<dbReference type="InterPro" id="IPR012337">
    <property type="entry name" value="RNaseH-like_sf"/>
</dbReference>
<dbReference type="PANTHER" id="PTHR46889:SF4">
    <property type="entry name" value="TRANSPOSASE INSO FOR INSERTION SEQUENCE ELEMENT IS911B-RELATED"/>
    <property type="match status" value="1"/>
</dbReference>
<dbReference type="Pfam" id="PF00665">
    <property type="entry name" value="rve"/>
    <property type="match status" value="1"/>
</dbReference>
<protein>
    <submittedName>
        <fullName evidence="2">IS3 family transposase</fullName>
    </submittedName>
</protein>
<sequence length="129" mass="15047">MEKPNEVRVSDLTYIPYANGFLYLCQIKDLCTKKVVGWSIDTHMKTEMVLTALRNSVIRQKPKEGLIFHSDRGSQYASIDFREALTFHKMNQSMSRKGNCYDNAPAESFFSTLKREFTNHRRFKNLDEA</sequence>
<keyword evidence="3" id="KW-1185">Reference proteome</keyword>
<dbReference type="InterPro" id="IPR001584">
    <property type="entry name" value="Integrase_cat-core"/>
</dbReference>
<accession>A0A4R9LSA6</accession>
<dbReference type="GO" id="GO:0003676">
    <property type="term" value="F:nucleic acid binding"/>
    <property type="evidence" value="ECO:0007669"/>
    <property type="project" value="InterPro"/>
</dbReference>
<dbReference type="PROSITE" id="PS50994">
    <property type="entry name" value="INTEGRASE"/>
    <property type="match status" value="1"/>
</dbReference>